<organism evidence="1 2">
    <name type="scientific">Neisseria iguanae</name>
    <dbReference type="NCBI Taxonomy" id="90242"/>
    <lineage>
        <taxon>Bacteria</taxon>
        <taxon>Pseudomonadati</taxon>
        <taxon>Pseudomonadota</taxon>
        <taxon>Betaproteobacteria</taxon>
        <taxon>Neisseriales</taxon>
        <taxon>Neisseriaceae</taxon>
        <taxon>Neisseria</taxon>
    </lineage>
</organism>
<proteinExistence type="predicted"/>
<accession>A0A2P7TX17</accession>
<dbReference type="Proteomes" id="UP000241868">
    <property type="component" value="Unassembled WGS sequence"/>
</dbReference>
<evidence type="ECO:0000313" key="1">
    <source>
        <dbReference type="EMBL" id="PSJ79288.1"/>
    </source>
</evidence>
<dbReference type="EMBL" id="PXYY01000137">
    <property type="protein sequence ID" value="PSJ79288.1"/>
    <property type="molecule type" value="Genomic_DNA"/>
</dbReference>
<protein>
    <recommendedName>
        <fullName evidence="3">ISXO2-like transposase domain-containing protein</fullName>
    </recommendedName>
</protein>
<dbReference type="AlphaFoldDB" id="A0A2P7TX17"/>
<name>A0A2P7TX17_9NEIS</name>
<evidence type="ECO:0000313" key="2">
    <source>
        <dbReference type="Proteomes" id="UP000241868"/>
    </source>
</evidence>
<reference evidence="1 2" key="1">
    <citation type="submission" date="2018-03" db="EMBL/GenBank/DDBJ databases">
        <title>Neisseria weixii sp. nov., isolated from the intestinal contents of Tibetan Plateau pika (Ochotona curzoniae) in Yushu, Qinghai Province, China.</title>
        <authorList>
            <person name="Gui Z."/>
        </authorList>
    </citation>
    <scope>NUCLEOTIDE SEQUENCE [LARGE SCALE GENOMIC DNA]</scope>
    <source>
        <strain evidence="1 2">ATCC 51483</strain>
    </source>
</reference>
<gene>
    <name evidence="1" type="ORF">C7N83_13150</name>
</gene>
<evidence type="ECO:0008006" key="3">
    <source>
        <dbReference type="Google" id="ProtNLM"/>
    </source>
</evidence>
<sequence length="124" mass="13718">MGCKNEDKLLQIKKACPKETASVPVLERTAPVPPPVFRASKPIRLCRKIRQVTACHLELQADGVFSGSAGLDERYSGHQYKGKCGLRAAGKVAVFGILKRQRRGYTAVIEDTKQKTLLLLLKEK</sequence>
<keyword evidence="2" id="KW-1185">Reference proteome</keyword>
<comment type="caution">
    <text evidence="1">The sequence shown here is derived from an EMBL/GenBank/DDBJ whole genome shotgun (WGS) entry which is preliminary data.</text>
</comment>